<keyword evidence="1 11" id="KW-1003">Cell membrane</keyword>
<evidence type="ECO:0000256" key="2">
    <source>
        <dbReference type="ARBA" id="ARBA00022516"/>
    </source>
</evidence>
<comment type="catalytic activity">
    <reaction evidence="11">
        <text>a 1,2-diacyl-sn-glycero-3-phospho-L-serine + H(+) = a 1,2-diacyl-sn-glycero-3-phosphoethanolamine + CO2</text>
        <dbReference type="Rhea" id="RHEA:20828"/>
        <dbReference type="ChEBI" id="CHEBI:15378"/>
        <dbReference type="ChEBI" id="CHEBI:16526"/>
        <dbReference type="ChEBI" id="CHEBI:57262"/>
        <dbReference type="ChEBI" id="CHEBI:64612"/>
        <dbReference type="EC" id="4.1.1.65"/>
    </reaction>
</comment>
<evidence type="ECO:0000313" key="14">
    <source>
        <dbReference type="Proteomes" id="UP000243106"/>
    </source>
</evidence>
<comment type="PTM">
    <text evidence="11">Is synthesized initially as an inactive proenzyme. Formation of the active enzyme involves a self-maturation process in which the active site pyruvoyl group is generated from an internal serine residue via an autocatalytic post-translational modification. Two non-identical subunits are generated from the proenzyme in this reaction, and the pyruvate is formed at the N-terminus of the alpha chain, which is derived from the carboxyl end of the proenzyme. The post-translation cleavage follows an unusual pathway, termed non-hydrolytic serinolysis, in which the side chain hydroxyl group of the serine supplies its oxygen atom to form the C-terminus of the beta chain, while the remainder of the serine residue undergoes an oxidative deamination to produce ammonia and the pyruvoyl prosthetic group on the alpha chain.</text>
</comment>
<feature type="site" description="Cleavage (non-hydrolytic); by autocatalysis" evidence="11">
    <location>
        <begin position="187"/>
        <end position="188"/>
    </location>
</feature>
<dbReference type="InterPro" id="IPR003817">
    <property type="entry name" value="PS_Dcarbxylase"/>
</dbReference>
<feature type="modified residue" description="Pyruvic acid (Ser); by autocatalysis" evidence="11">
    <location>
        <position position="188"/>
    </location>
</feature>
<proteinExistence type="inferred from homology"/>
<dbReference type="NCBIfam" id="NF003677">
    <property type="entry name" value="PRK05305.1-1"/>
    <property type="match status" value="1"/>
</dbReference>
<keyword evidence="5 11" id="KW-0472">Membrane</keyword>
<dbReference type="UniPathway" id="UPA00558">
    <property type="reaction ID" value="UER00616"/>
</dbReference>
<dbReference type="PANTHER" id="PTHR35809">
    <property type="entry name" value="ARCHAETIDYLSERINE DECARBOXYLASE PROENZYME-RELATED"/>
    <property type="match status" value="1"/>
</dbReference>
<evidence type="ECO:0000256" key="9">
    <source>
        <dbReference type="ARBA" id="ARBA00023264"/>
    </source>
</evidence>
<evidence type="ECO:0000256" key="7">
    <source>
        <dbReference type="ARBA" id="ARBA00023209"/>
    </source>
</evidence>
<evidence type="ECO:0000256" key="6">
    <source>
        <dbReference type="ARBA" id="ARBA00023145"/>
    </source>
</evidence>
<keyword evidence="6 11" id="KW-0865">Zymogen</keyword>
<accession>A0A1I5WEL9</accession>
<dbReference type="NCBIfam" id="NF003678">
    <property type="entry name" value="PRK05305.1-2"/>
    <property type="match status" value="1"/>
</dbReference>
<evidence type="ECO:0000256" key="8">
    <source>
        <dbReference type="ARBA" id="ARBA00023239"/>
    </source>
</evidence>
<dbReference type="EC" id="4.1.1.65" evidence="11"/>
<dbReference type="EMBL" id="FOXV01000002">
    <property type="protein sequence ID" value="SFQ18253.1"/>
    <property type="molecule type" value="Genomic_DNA"/>
</dbReference>
<sequence>MRMRDTFIKPMHPEGKRFVAVFAVVALILFVIWEPLGWIGVGLTIWCYYFFRDPERVVPDAPGLVVSPADGVVSLIERAVPPPELGLSDTPLMRVSVFMSVFNCHINRAPVAGRVTRVAYKPGKFLNASLDKASDDNERNSLILEMGDGRTLGVTQIAGLVARRILCFTEEGAPLRRGERFGLIRFGSRLDVYLPEGVEPEVALGQTMIAGESVIARLDGPAS</sequence>
<evidence type="ECO:0000256" key="3">
    <source>
        <dbReference type="ARBA" id="ARBA00022793"/>
    </source>
</evidence>
<organism evidence="13 14">
    <name type="scientific">Roseivivax halotolerans</name>
    <dbReference type="NCBI Taxonomy" id="93684"/>
    <lineage>
        <taxon>Bacteria</taxon>
        <taxon>Pseudomonadati</taxon>
        <taxon>Pseudomonadota</taxon>
        <taxon>Alphaproteobacteria</taxon>
        <taxon>Rhodobacterales</taxon>
        <taxon>Roseobacteraceae</taxon>
        <taxon>Roseivivax</taxon>
    </lineage>
</organism>
<keyword evidence="8 11" id="KW-0456">Lyase</keyword>
<comment type="subcellular location">
    <subcellularLocation>
        <location evidence="11">Cell membrane</location>
        <topology evidence="11">Peripheral membrane protein</topology>
    </subcellularLocation>
</comment>
<dbReference type="STRING" id="93684.SAMN05421853_102302"/>
<dbReference type="Proteomes" id="UP000243106">
    <property type="component" value="Unassembled WGS sequence"/>
</dbReference>
<comment type="function">
    <text evidence="11">Catalyzes the formation of phosphatidylethanolamine (PtdEtn) from phosphatidylserine (PtdSer).</text>
</comment>
<name>A0A1I5WEL9_9RHOB</name>
<evidence type="ECO:0000256" key="11">
    <source>
        <dbReference type="HAMAP-Rule" id="MF_00664"/>
    </source>
</evidence>
<dbReference type="GO" id="GO:0005886">
    <property type="term" value="C:plasma membrane"/>
    <property type="evidence" value="ECO:0007669"/>
    <property type="project" value="UniProtKB-SubCell"/>
</dbReference>
<keyword evidence="3 11" id="KW-0210">Decarboxylase</keyword>
<evidence type="ECO:0000256" key="10">
    <source>
        <dbReference type="ARBA" id="ARBA00023317"/>
    </source>
</evidence>
<dbReference type="GO" id="GO:0006646">
    <property type="term" value="P:phosphatidylethanolamine biosynthetic process"/>
    <property type="evidence" value="ECO:0007669"/>
    <property type="project" value="UniProtKB-UniRule"/>
</dbReference>
<feature type="chain" id="PRO_5023371103" description="Phosphatidylserine decarboxylase beta chain" evidence="11">
    <location>
        <begin position="1"/>
        <end position="187"/>
    </location>
</feature>
<keyword evidence="14" id="KW-1185">Reference proteome</keyword>
<keyword evidence="12" id="KW-0812">Transmembrane</keyword>
<protein>
    <recommendedName>
        <fullName evidence="11">Phosphatidylserine decarboxylase proenzyme</fullName>
        <ecNumber evidence="11">4.1.1.65</ecNumber>
    </recommendedName>
    <component>
        <recommendedName>
            <fullName evidence="11">Phosphatidylserine decarboxylase alpha chain</fullName>
        </recommendedName>
    </component>
    <component>
        <recommendedName>
            <fullName evidence="11">Phosphatidylserine decarboxylase beta chain</fullName>
        </recommendedName>
    </component>
</protein>
<dbReference type="InterPro" id="IPR033175">
    <property type="entry name" value="PSD-A"/>
</dbReference>
<keyword evidence="2 11" id="KW-0444">Lipid biosynthesis</keyword>
<keyword evidence="4 11" id="KW-0443">Lipid metabolism</keyword>
<dbReference type="PANTHER" id="PTHR35809:SF1">
    <property type="entry name" value="ARCHAETIDYLSERINE DECARBOXYLASE PROENZYME-RELATED"/>
    <property type="match status" value="1"/>
</dbReference>
<dbReference type="GO" id="GO:0004609">
    <property type="term" value="F:phosphatidylserine decarboxylase activity"/>
    <property type="evidence" value="ECO:0007669"/>
    <property type="project" value="UniProtKB-UniRule"/>
</dbReference>
<feature type="transmembrane region" description="Helical" evidence="12">
    <location>
        <begin position="21"/>
        <end position="51"/>
    </location>
</feature>
<gene>
    <name evidence="11" type="primary">psd</name>
    <name evidence="13" type="ORF">SAMN05421853_102302</name>
</gene>
<evidence type="ECO:0000256" key="5">
    <source>
        <dbReference type="ARBA" id="ARBA00023136"/>
    </source>
</evidence>
<evidence type="ECO:0000256" key="4">
    <source>
        <dbReference type="ARBA" id="ARBA00023098"/>
    </source>
</evidence>
<comment type="cofactor">
    <cofactor evidence="11">
        <name>pyruvate</name>
        <dbReference type="ChEBI" id="CHEBI:15361"/>
    </cofactor>
    <text evidence="11">Binds 1 pyruvoyl group covalently per subunit.</text>
</comment>
<reference evidence="14" key="1">
    <citation type="submission" date="2016-10" db="EMBL/GenBank/DDBJ databases">
        <authorList>
            <person name="Varghese N."/>
            <person name="Submissions S."/>
        </authorList>
    </citation>
    <scope>NUCLEOTIDE SEQUENCE [LARGE SCALE GENOMIC DNA]</scope>
    <source>
        <strain evidence="14">JCM 10271</strain>
    </source>
</reference>
<dbReference type="NCBIfam" id="NF003685">
    <property type="entry name" value="PRK05305.2-5"/>
    <property type="match status" value="1"/>
</dbReference>
<keyword evidence="7 11" id="KW-0594">Phospholipid biosynthesis</keyword>
<feature type="active site" description="Schiff-base intermediate with substrate; via pyruvic acid" evidence="11">
    <location>
        <position position="188"/>
    </location>
</feature>
<dbReference type="NCBIfam" id="NF003679">
    <property type="entry name" value="PRK05305.1-3"/>
    <property type="match status" value="1"/>
</dbReference>
<feature type="chain" id="PRO_5023371101" description="Phosphatidylserine decarboxylase alpha chain" evidence="11">
    <location>
        <begin position="188"/>
        <end position="223"/>
    </location>
</feature>
<comment type="similarity">
    <text evidence="11">Belongs to the phosphatidylserine decarboxylase family. PSD-A subfamily.</text>
</comment>
<evidence type="ECO:0000313" key="13">
    <source>
        <dbReference type="EMBL" id="SFQ18253.1"/>
    </source>
</evidence>
<dbReference type="Pfam" id="PF02666">
    <property type="entry name" value="PS_Dcarbxylase"/>
    <property type="match status" value="1"/>
</dbReference>
<evidence type="ECO:0000256" key="1">
    <source>
        <dbReference type="ARBA" id="ARBA00022475"/>
    </source>
</evidence>
<dbReference type="AlphaFoldDB" id="A0A1I5WEL9"/>
<comment type="subunit">
    <text evidence="11">Heterodimer of a large membrane-associated beta subunit and a small pyruvoyl-containing alpha subunit.</text>
</comment>
<dbReference type="RefSeq" id="WP_093009564.1">
    <property type="nucleotide sequence ID" value="NZ_FOXV01000002.1"/>
</dbReference>
<comment type="pathway">
    <text evidence="11">Phospholipid metabolism; phosphatidylethanolamine biosynthesis; phosphatidylethanolamine from CDP-diacylglycerol: step 2/2.</text>
</comment>
<keyword evidence="10 11" id="KW-0670">Pyruvate</keyword>
<dbReference type="HAMAP" id="MF_00664">
    <property type="entry name" value="PS_decarb_PSD_A"/>
    <property type="match status" value="1"/>
</dbReference>
<evidence type="ECO:0000256" key="12">
    <source>
        <dbReference type="SAM" id="Phobius"/>
    </source>
</evidence>
<keyword evidence="12" id="KW-1133">Transmembrane helix</keyword>
<keyword evidence="9 11" id="KW-1208">Phospholipid metabolism</keyword>